<protein>
    <recommendedName>
        <fullName evidence="3">DUF2853 domain-containing protein</fullName>
    </recommendedName>
</protein>
<dbReference type="SUPFAM" id="SSF158587">
    <property type="entry name" value="Jann4075-like"/>
    <property type="match status" value="1"/>
</dbReference>
<dbReference type="STRING" id="228958.SAMN04488007_3394"/>
<dbReference type="Pfam" id="PF11015">
    <property type="entry name" value="DUF2853"/>
    <property type="match status" value="1"/>
</dbReference>
<evidence type="ECO:0000313" key="1">
    <source>
        <dbReference type="EMBL" id="SHK61383.1"/>
    </source>
</evidence>
<keyword evidence="2" id="KW-1185">Reference proteome</keyword>
<evidence type="ECO:0000313" key="2">
    <source>
        <dbReference type="Proteomes" id="UP000184314"/>
    </source>
</evidence>
<dbReference type="InterPro" id="IPR021274">
    <property type="entry name" value="DUF2853"/>
</dbReference>
<dbReference type="AlphaFoldDB" id="A0A1M6TWW0"/>
<evidence type="ECO:0008006" key="3">
    <source>
        <dbReference type="Google" id="ProtNLM"/>
    </source>
</evidence>
<sequence length="134" mass="15155">MIIFVSYLSGVLTINYNTFNMSKRDDLIEKYAADIKDKFGEDADMDLLKKVTVGLGPSIYNIDASKVSGSDQKELDTVKNNYLIKKLGLPDNAKLDEALATVMDKYGSSNRNKHRAVIYYKLCQHFKKASVYDK</sequence>
<organism evidence="1 2">
    <name type="scientific">Maribacter aquivivus</name>
    <dbReference type="NCBI Taxonomy" id="228958"/>
    <lineage>
        <taxon>Bacteria</taxon>
        <taxon>Pseudomonadati</taxon>
        <taxon>Bacteroidota</taxon>
        <taxon>Flavobacteriia</taxon>
        <taxon>Flavobacteriales</taxon>
        <taxon>Flavobacteriaceae</taxon>
        <taxon>Maribacter</taxon>
    </lineage>
</organism>
<accession>A0A1M6TWW0</accession>
<dbReference type="EMBL" id="FQZX01000003">
    <property type="protein sequence ID" value="SHK61383.1"/>
    <property type="molecule type" value="Genomic_DNA"/>
</dbReference>
<dbReference type="Gene3D" id="1.10.238.120">
    <property type="entry name" value="Jann4075-like"/>
    <property type="match status" value="1"/>
</dbReference>
<proteinExistence type="predicted"/>
<dbReference type="InterPro" id="IPR023154">
    <property type="entry name" value="Jann4075-like_sf"/>
</dbReference>
<dbReference type="Proteomes" id="UP000184314">
    <property type="component" value="Unassembled WGS sequence"/>
</dbReference>
<name>A0A1M6TWW0_9FLAO</name>
<gene>
    <name evidence="1" type="ORF">SAMN04488007_3394</name>
</gene>
<reference evidence="2" key="1">
    <citation type="submission" date="2016-11" db="EMBL/GenBank/DDBJ databases">
        <authorList>
            <person name="Varghese N."/>
            <person name="Submissions S."/>
        </authorList>
    </citation>
    <scope>NUCLEOTIDE SEQUENCE [LARGE SCALE GENOMIC DNA]</scope>
    <source>
        <strain evidence="2">DSM 16478</strain>
    </source>
</reference>